<proteinExistence type="predicted"/>
<feature type="domain" description="Protein kinase" evidence="2">
    <location>
        <begin position="9"/>
        <end position="87"/>
    </location>
</feature>
<keyword evidence="1" id="KW-0067">ATP-binding</keyword>
<evidence type="ECO:0000313" key="4">
    <source>
        <dbReference type="Proteomes" id="UP000005237"/>
    </source>
</evidence>
<organism evidence="3 4">
    <name type="scientific">Caenorhabditis japonica</name>
    <dbReference type="NCBI Taxonomy" id="281687"/>
    <lineage>
        <taxon>Eukaryota</taxon>
        <taxon>Metazoa</taxon>
        <taxon>Ecdysozoa</taxon>
        <taxon>Nematoda</taxon>
        <taxon>Chromadorea</taxon>
        <taxon>Rhabditida</taxon>
        <taxon>Rhabditina</taxon>
        <taxon>Rhabditomorpha</taxon>
        <taxon>Rhabditoidea</taxon>
        <taxon>Rhabditidae</taxon>
        <taxon>Peloderinae</taxon>
        <taxon>Caenorhabditis</taxon>
    </lineage>
</organism>
<dbReference type="AlphaFoldDB" id="A0A8R1ID87"/>
<dbReference type="Proteomes" id="UP000005237">
    <property type="component" value="Unassembled WGS sequence"/>
</dbReference>
<dbReference type="GO" id="GO:0004672">
    <property type="term" value="F:protein kinase activity"/>
    <property type="evidence" value="ECO:0007669"/>
    <property type="project" value="InterPro"/>
</dbReference>
<feature type="binding site" evidence="1">
    <location>
        <position position="38"/>
    </location>
    <ligand>
        <name>ATP</name>
        <dbReference type="ChEBI" id="CHEBI:30616"/>
    </ligand>
</feature>
<reference evidence="3" key="2">
    <citation type="submission" date="2022-06" db="UniProtKB">
        <authorList>
            <consortium name="EnsemblMetazoa"/>
        </authorList>
    </citation>
    <scope>IDENTIFICATION</scope>
    <source>
        <strain evidence="3">DF5081</strain>
    </source>
</reference>
<evidence type="ECO:0000259" key="2">
    <source>
        <dbReference type="PROSITE" id="PS50011"/>
    </source>
</evidence>
<dbReference type="GO" id="GO:0005524">
    <property type="term" value="F:ATP binding"/>
    <property type="evidence" value="ECO:0007669"/>
    <property type="project" value="UniProtKB-UniRule"/>
</dbReference>
<dbReference type="Gene3D" id="3.30.200.20">
    <property type="entry name" value="Phosphorylase Kinase, domain 1"/>
    <property type="match status" value="1"/>
</dbReference>
<protein>
    <submittedName>
        <fullName evidence="3">Protein kinase domain-containing protein</fullName>
    </submittedName>
</protein>
<dbReference type="PROSITE" id="PS00107">
    <property type="entry name" value="PROTEIN_KINASE_ATP"/>
    <property type="match status" value="1"/>
</dbReference>
<dbReference type="PROSITE" id="PS50011">
    <property type="entry name" value="PROTEIN_KINASE_DOM"/>
    <property type="match status" value="1"/>
</dbReference>
<dbReference type="InterPro" id="IPR000719">
    <property type="entry name" value="Prot_kinase_dom"/>
</dbReference>
<keyword evidence="4" id="KW-1185">Reference proteome</keyword>
<evidence type="ECO:0000313" key="3">
    <source>
        <dbReference type="EnsemblMetazoa" id="CJA32436.1"/>
    </source>
</evidence>
<reference evidence="4" key="1">
    <citation type="submission" date="2010-08" db="EMBL/GenBank/DDBJ databases">
        <authorList>
            <consortium name="Caenorhabditis japonica Sequencing Consortium"/>
            <person name="Wilson R.K."/>
        </authorList>
    </citation>
    <scope>NUCLEOTIDE SEQUENCE [LARGE SCALE GENOMIC DNA]</scope>
    <source>
        <strain evidence="4">DF5081</strain>
    </source>
</reference>
<accession>A0A8R1ID87</accession>
<evidence type="ECO:0000256" key="1">
    <source>
        <dbReference type="PROSITE-ProRule" id="PRU10141"/>
    </source>
</evidence>
<dbReference type="SUPFAM" id="SSF56112">
    <property type="entry name" value="Protein kinase-like (PK-like)"/>
    <property type="match status" value="1"/>
</dbReference>
<dbReference type="EnsemblMetazoa" id="CJA32436.1">
    <property type="protein sequence ID" value="CJA32436.1"/>
    <property type="gene ID" value="WBGene00208283"/>
</dbReference>
<sequence>MRKRHTKRFQITGELGQGSFGAVYAVTRRSDKQHLAMKVESVNVKKSMLAHEAEVLLSLSVVKSAHFVILYDKGSVENRFLFLVQTL</sequence>
<dbReference type="InterPro" id="IPR011009">
    <property type="entry name" value="Kinase-like_dom_sf"/>
</dbReference>
<dbReference type="InterPro" id="IPR017441">
    <property type="entry name" value="Protein_kinase_ATP_BS"/>
</dbReference>
<name>A0A8R1ID87_CAEJA</name>
<keyword evidence="1" id="KW-0547">Nucleotide-binding</keyword>